<gene>
    <name evidence="6" type="ORF">QYS49_28260</name>
</gene>
<sequence>MKSKSGFFSIVIFILVLVSCGRYEEFKNSATKNYSDAKMQKYAKYMIQGKQLYTTHCSNCHQENGDGLGKLFPPLAKSDYMLADIPRSICAIKNGLKGEIKVNGKTYNQAMPALDRLTNLEIAEISTYIFNSWGNEKGMIELETVEESLSNCH</sequence>
<protein>
    <submittedName>
        <fullName evidence="6">Cytochrome c</fullName>
    </submittedName>
</protein>
<keyword evidence="7" id="KW-1185">Reference proteome</keyword>
<dbReference type="GO" id="GO:0046872">
    <property type="term" value="F:metal ion binding"/>
    <property type="evidence" value="ECO:0007669"/>
    <property type="project" value="UniProtKB-KW"/>
</dbReference>
<name>A0AA49J9A2_9BACT</name>
<evidence type="ECO:0000256" key="2">
    <source>
        <dbReference type="ARBA" id="ARBA00022723"/>
    </source>
</evidence>
<dbReference type="EMBL" id="CP129971">
    <property type="protein sequence ID" value="WKK75401.2"/>
    <property type="molecule type" value="Genomic_DNA"/>
</dbReference>
<evidence type="ECO:0000256" key="4">
    <source>
        <dbReference type="PROSITE-ProRule" id="PRU00433"/>
    </source>
</evidence>
<organism evidence="6 7">
    <name type="scientific">Marivirga salinarum</name>
    <dbReference type="NCBI Taxonomy" id="3059078"/>
    <lineage>
        <taxon>Bacteria</taxon>
        <taxon>Pseudomonadati</taxon>
        <taxon>Bacteroidota</taxon>
        <taxon>Cytophagia</taxon>
        <taxon>Cytophagales</taxon>
        <taxon>Marivirgaceae</taxon>
        <taxon>Marivirga</taxon>
    </lineage>
</organism>
<evidence type="ECO:0000256" key="1">
    <source>
        <dbReference type="ARBA" id="ARBA00022617"/>
    </source>
</evidence>
<dbReference type="GO" id="GO:0009055">
    <property type="term" value="F:electron transfer activity"/>
    <property type="evidence" value="ECO:0007669"/>
    <property type="project" value="InterPro"/>
</dbReference>
<dbReference type="InterPro" id="IPR036909">
    <property type="entry name" value="Cyt_c-like_dom_sf"/>
</dbReference>
<feature type="domain" description="Cytochrome c" evidence="5">
    <location>
        <begin position="44"/>
        <end position="133"/>
    </location>
</feature>
<dbReference type="Proteomes" id="UP001230496">
    <property type="component" value="Chromosome"/>
</dbReference>
<dbReference type="Pfam" id="PF00034">
    <property type="entry name" value="Cytochrom_C"/>
    <property type="match status" value="1"/>
</dbReference>
<dbReference type="PANTHER" id="PTHR35008:SF8">
    <property type="entry name" value="ALCOHOL DEHYDROGENASE CYTOCHROME C SUBUNIT"/>
    <property type="match status" value="1"/>
</dbReference>
<dbReference type="InterPro" id="IPR051459">
    <property type="entry name" value="Cytochrome_c-type_DH"/>
</dbReference>
<keyword evidence="3 4" id="KW-0408">Iron</keyword>
<dbReference type="InterPro" id="IPR009056">
    <property type="entry name" value="Cyt_c-like_dom"/>
</dbReference>
<dbReference type="KEGG" id="msaa:QYS49_28260"/>
<dbReference type="RefSeq" id="WP_308351371.1">
    <property type="nucleotide sequence ID" value="NZ_CP129971.1"/>
</dbReference>
<accession>A0AA49J9A2</accession>
<reference evidence="6 7" key="1">
    <citation type="submission" date="2023-08" db="EMBL/GenBank/DDBJ databases">
        <title>Comparative genomics and taxonomic characterization of three novel marine species of genus Marivirga.</title>
        <authorList>
            <person name="Muhammad N."/>
            <person name="Kim S.-G."/>
        </authorList>
    </citation>
    <scope>NUCLEOTIDE SEQUENCE [LARGE SCALE GENOMIC DNA]</scope>
    <source>
        <strain evidence="6 7">BDSF4-3</strain>
    </source>
</reference>
<dbReference type="PROSITE" id="PS51257">
    <property type="entry name" value="PROKAR_LIPOPROTEIN"/>
    <property type="match status" value="1"/>
</dbReference>
<keyword evidence="2 4" id="KW-0479">Metal-binding</keyword>
<evidence type="ECO:0000313" key="7">
    <source>
        <dbReference type="Proteomes" id="UP001230496"/>
    </source>
</evidence>
<dbReference type="SUPFAM" id="SSF46626">
    <property type="entry name" value="Cytochrome c"/>
    <property type="match status" value="1"/>
</dbReference>
<dbReference type="PANTHER" id="PTHR35008">
    <property type="entry name" value="BLL4482 PROTEIN-RELATED"/>
    <property type="match status" value="1"/>
</dbReference>
<dbReference type="Gene3D" id="1.10.760.10">
    <property type="entry name" value="Cytochrome c-like domain"/>
    <property type="match status" value="1"/>
</dbReference>
<dbReference type="PROSITE" id="PS51007">
    <property type="entry name" value="CYTC"/>
    <property type="match status" value="1"/>
</dbReference>
<evidence type="ECO:0000313" key="6">
    <source>
        <dbReference type="EMBL" id="WKK75401.2"/>
    </source>
</evidence>
<dbReference type="GO" id="GO:0020037">
    <property type="term" value="F:heme binding"/>
    <property type="evidence" value="ECO:0007669"/>
    <property type="project" value="InterPro"/>
</dbReference>
<evidence type="ECO:0000256" key="3">
    <source>
        <dbReference type="ARBA" id="ARBA00023004"/>
    </source>
</evidence>
<dbReference type="AlphaFoldDB" id="A0AA49J9A2"/>
<proteinExistence type="predicted"/>
<keyword evidence="1 4" id="KW-0349">Heme</keyword>
<evidence type="ECO:0000259" key="5">
    <source>
        <dbReference type="PROSITE" id="PS51007"/>
    </source>
</evidence>